<sequence length="50" mass="5450">IIILTSARICFVSIDKLSITLSTPSEMFRIPDAIGSSDSIQDKSSHCKHS</sequence>
<evidence type="ECO:0000313" key="2">
    <source>
        <dbReference type="Proteomes" id="UP000789375"/>
    </source>
</evidence>
<protein>
    <submittedName>
        <fullName evidence="1">15219_t:CDS:1</fullName>
    </submittedName>
</protein>
<dbReference type="AlphaFoldDB" id="A0A9N9EWG8"/>
<dbReference type="Proteomes" id="UP000789375">
    <property type="component" value="Unassembled WGS sequence"/>
</dbReference>
<keyword evidence="2" id="KW-1185">Reference proteome</keyword>
<gene>
    <name evidence="1" type="ORF">FMOSSE_LOCUS13542</name>
</gene>
<name>A0A9N9EWG8_FUNMO</name>
<accession>A0A9N9EWG8</accession>
<evidence type="ECO:0000313" key="1">
    <source>
        <dbReference type="EMBL" id="CAG8695202.1"/>
    </source>
</evidence>
<organism evidence="1 2">
    <name type="scientific">Funneliformis mosseae</name>
    <name type="common">Endomycorrhizal fungus</name>
    <name type="synonym">Glomus mosseae</name>
    <dbReference type="NCBI Taxonomy" id="27381"/>
    <lineage>
        <taxon>Eukaryota</taxon>
        <taxon>Fungi</taxon>
        <taxon>Fungi incertae sedis</taxon>
        <taxon>Mucoromycota</taxon>
        <taxon>Glomeromycotina</taxon>
        <taxon>Glomeromycetes</taxon>
        <taxon>Glomerales</taxon>
        <taxon>Glomeraceae</taxon>
        <taxon>Funneliformis</taxon>
    </lineage>
</organism>
<reference evidence="1" key="1">
    <citation type="submission" date="2021-06" db="EMBL/GenBank/DDBJ databases">
        <authorList>
            <person name="Kallberg Y."/>
            <person name="Tangrot J."/>
            <person name="Rosling A."/>
        </authorList>
    </citation>
    <scope>NUCLEOTIDE SEQUENCE</scope>
    <source>
        <strain evidence="1">87-6 pot B 2015</strain>
    </source>
</reference>
<dbReference type="EMBL" id="CAJVPP010008221">
    <property type="protein sequence ID" value="CAG8695202.1"/>
    <property type="molecule type" value="Genomic_DNA"/>
</dbReference>
<feature type="non-terminal residue" evidence="1">
    <location>
        <position position="1"/>
    </location>
</feature>
<comment type="caution">
    <text evidence="1">The sequence shown here is derived from an EMBL/GenBank/DDBJ whole genome shotgun (WGS) entry which is preliminary data.</text>
</comment>
<proteinExistence type="predicted"/>